<dbReference type="InterPro" id="IPR029032">
    <property type="entry name" value="AhpD-like"/>
</dbReference>
<dbReference type="AlphaFoldDB" id="X0XWG3"/>
<dbReference type="GO" id="GO:0051920">
    <property type="term" value="F:peroxiredoxin activity"/>
    <property type="evidence" value="ECO:0007669"/>
    <property type="project" value="InterPro"/>
</dbReference>
<gene>
    <name evidence="2" type="ORF">S01H1_62136</name>
</gene>
<dbReference type="Pfam" id="PF02627">
    <property type="entry name" value="CMD"/>
    <property type="match status" value="1"/>
</dbReference>
<dbReference type="InterPro" id="IPR004675">
    <property type="entry name" value="AhpD_core"/>
</dbReference>
<dbReference type="SUPFAM" id="SSF69118">
    <property type="entry name" value="AhpD-like"/>
    <property type="match status" value="1"/>
</dbReference>
<accession>X0XWG3</accession>
<comment type="caution">
    <text evidence="2">The sequence shown here is derived from an EMBL/GenBank/DDBJ whole genome shotgun (WGS) entry which is preliminary data.</text>
</comment>
<dbReference type="Gene3D" id="1.20.1290.10">
    <property type="entry name" value="AhpD-like"/>
    <property type="match status" value="1"/>
</dbReference>
<proteinExistence type="predicted"/>
<organism evidence="2">
    <name type="scientific">marine sediment metagenome</name>
    <dbReference type="NCBI Taxonomy" id="412755"/>
    <lineage>
        <taxon>unclassified sequences</taxon>
        <taxon>metagenomes</taxon>
        <taxon>ecological metagenomes</taxon>
    </lineage>
</organism>
<reference evidence="2" key="1">
    <citation type="journal article" date="2014" name="Front. Microbiol.">
        <title>High frequency of phylogenetically diverse reductive dehalogenase-homologous genes in deep subseafloor sedimentary metagenomes.</title>
        <authorList>
            <person name="Kawai M."/>
            <person name="Futagami T."/>
            <person name="Toyoda A."/>
            <person name="Takaki Y."/>
            <person name="Nishi S."/>
            <person name="Hori S."/>
            <person name="Arai W."/>
            <person name="Tsubouchi T."/>
            <person name="Morono Y."/>
            <person name="Uchiyama I."/>
            <person name="Ito T."/>
            <person name="Fujiyama A."/>
            <person name="Inagaki F."/>
            <person name="Takami H."/>
        </authorList>
    </citation>
    <scope>NUCLEOTIDE SEQUENCE</scope>
    <source>
        <strain evidence="2">Expedition CK06-06</strain>
    </source>
</reference>
<evidence type="ECO:0000259" key="1">
    <source>
        <dbReference type="Pfam" id="PF02627"/>
    </source>
</evidence>
<protein>
    <recommendedName>
        <fullName evidence="1">Carboxymuconolactone decarboxylase-like domain-containing protein</fullName>
    </recommendedName>
</protein>
<feature type="domain" description="Carboxymuconolactone decarboxylase-like" evidence="1">
    <location>
        <begin position="2"/>
        <end position="57"/>
    </location>
</feature>
<evidence type="ECO:0000313" key="2">
    <source>
        <dbReference type="EMBL" id="GAG39542.1"/>
    </source>
</evidence>
<dbReference type="InterPro" id="IPR003779">
    <property type="entry name" value="CMD-like"/>
</dbReference>
<name>X0XWG3_9ZZZZ</name>
<dbReference type="EMBL" id="BARS01040792">
    <property type="protein sequence ID" value="GAG39542.1"/>
    <property type="molecule type" value="Genomic_DNA"/>
</dbReference>
<dbReference type="NCBIfam" id="TIGR00778">
    <property type="entry name" value="ahpD_dom"/>
    <property type="match status" value="1"/>
</dbReference>
<sequence>MDKKTEEMIALGVAYGINCTFCMEYHKKKAIEAGLTEEEMQGAITVAKQVKAGAAKKTEAVAKELFGEAGEGRCCPPGNECCP</sequence>